<organism evidence="3">
    <name type="scientific">freshwater metagenome</name>
    <dbReference type="NCBI Taxonomy" id="449393"/>
    <lineage>
        <taxon>unclassified sequences</taxon>
        <taxon>metagenomes</taxon>
        <taxon>ecological metagenomes</taxon>
    </lineage>
</organism>
<dbReference type="EMBL" id="CAEZYY010000001">
    <property type="protein sequence ID" value="CAB4735762.1"/>
    <property type="molecule type" value="Genomic_DNA"/>
</dbReference>
<dbReference type="InterPro" id="IPR026881">
    <property type="entry name" value="WYL_dom"/>
</dbReference>
<dbReference type="PANTHER" id="PTHR34580:SF3">
    <property type="entry name" value="PROTEIN PAFB"/>
    <property type="match status" value="1"/>
</dbReference>
<dbReference type="PROSITE" id="PS52050">
    <property type="entry name" value="WYL"/>
    <property type="match status" value="1"/>
</dbReference>
<dbReference type="InterPro" id="IPR051534">
    <property type="entry name" value="CBASS_pafABC_assoc_protein"/>
</dbReference>
<evidence type="ECO:0000259" key="2">
    <source>
        <dbReference type="Pfam" id="PF25583"/>
    </source>
</evidence>
<sequence length="311" mass="34693">MTDQLERLTSLVALLLETRVPLTLRQIHQKLAGQYPEADQARRASFERDKAVIRSVGILIEQKVHGGDEAGQTGYWIDRAKYELQDLGLDDDERRALQVALAAVHLGPGWADDAMVKLGGSLEASSNLWAATLDSSENLPALYEASTEQRVAYFTYRSRPRRIEPWGLLSRHGFWYVIGRDVDANERRTYRVDRIEDEVESGEPGGYTIPEEYDPVAAFAESLQSIGDDDGPSHATVLIDADRAPAVLVELDPGALEETRPDGSIVVRVPCRNRLIFRSWVLGFVDHAEALAPESVRAEVVEWLQTMVTRG</sequence>
<dbReference type="InterPro" id="IPR057727">
    <property type="entry name" value="WCX_dom"/>
</dbReference>
<protein>
    <submittedName>
        <fullName evidence="3">Unannotated protein</fullName>
    </submittedName>
</protein>
<dbReference type="AlphaFoldDB" id="A0A6J6PWM0"/>
<proteinExistence type="predicted"/>
<dbReference type="EMBL" id="CAEZXX010000036">
    <property type="protein sequence ID" value="CAB4703129.1"/>
    <property type="molecule type" value="Genomic_DNA"/>
</dbReference>
<evidence type="ECO:0000313" key="3">
    <source>
        <dbReference type="EMBL" id="CAB4703129.1"/>
    </source>
</evidence>
<name>A0A6J6PWM0_9ZZZZ</name>
<dbReference type="Pfam" id="PF13280">
    <property type="entry name" value="WYL"/>
    <property type="match status" value="1"/>
</dbReference>
<feature type="domain" description="WCX" evidence="2">
    <location>
        <begin position="234"/>
        <end position="308"/>
    </location>
</feature>
<evidence type="ECO:0000259" key="1">
    <source>
        <dbReference type="Pfam" id="PF13280"/>
    </source>
</evidence>
<accession>A0A6J6PWM0</accession>
<feature type="domain" description="WYL" evidence="1">
    <location>
        <begin position="137"/>
        <end position="197"/>
    </location>
</feature>
<reference evidence="3" key="1">
    <citation type="submission" date="2020-05" db="EMBL/GenBank/DDBJ databases">
        <authorList>
            <person name="Chiriac C."/>
            <person name="Salcher M."/>
            <person name="Ghai R."/>
            <person name="Kavagutti S V."/>
        </authorList>
    </citation>
    <scope>NUCLEOTIDE SEQUENCE</scope>
</reference>
<dbReference type="Pfam" id="PF25583">
    <property type="entry name" value="WCX"/>
    <property type="match status" value="1"/>
</dbReference>
<evidence type="ECO:0000313" key="5">
    <source>
        <dbReference type="EMBL" id="CAB4867748.1"/>
    </source>
</evidence>
<dbReference type="PANTHER" id="PTHR34580">
    <property type="match status" value="1"/>
</dbReference>
<dbReference type="EMBL" id="CAFBLR010000038">
    <property type="protein sequence ID" value="CAB4867748.1"/>
    <property type="molecule type" value="Genomic_DNA"/>
</dbReference>
<evidence type="ECO:0000313" key="4">
    <source>
        <dbReference type="EMBL" id="CAB4735762.1"/>
    </source>
</evidence>
<gene>
    <name evidence="3" type="ORF">UFOPK2602_00703</name>
    <name evidence="4" type="ORF">UFOPK2806_00010</name>
    <name evidence="5" type="ORF">UFOPK3417_00580</name>
</gene>